<accession>A0A2S9QII9</accession>
<dbReference type="Proteomes" id="UP000237682">
    <property type="component" value="Unassembled WGS sequence"/>
</dbReference>
<dbReference type="EMBL" id="PUEJ01000001">
    <property type="protein sequence ID" value="PRH89153.1"/>
    <property type="molecule type" value="Genomic_DNA"/>
</dbReference>
<sequence>MHVHIWSSPVRLKNGAGQPRIIATTEEAANFLLLNWPIETGEKFVEARRACLDVVNGIRPPDDARQAFIDACEEAGLSVVS</sequence>
<dbReference type="OrthoDB" id="8084653at2"/>
<keyword evidence="2" id="KW-1185">Reference proteome</keyword>
<dbReference type="AlphaFoldDB" id="A0A2S9QII9"/>
<dbReference type="InterPro" id="IPR010385">
    <property type="entry name" value="DUF982"/>
</dbReference>
<proteinExistence type="predicted"/>
<dbReference type="Pfam" id="PF06169">
    <property type="entry name" value="DUF982"/>
    <property type="match status" value="1"/>
</dbReference>
<dbReference type="Gene3D" id="6.10.250.730">
    <property type="match status" value="1"/>
</dbReference>
<name>A0A2S9QII9_9HYPH</name>
<dbReference type="RefSeq" id="WP_105860119.1">
    <property type="nucleotide sequence ID" value="NZ_PUEJ01000001.1"/>
</dbReference>
<gene>
    <name evidence="1" type="ORF">C5L14_00740</name>
</gene>
<protein>
    <submittedName>
        <fullName evidence="1">DUF982 domain-containing protein</fullName>
    </submittedName>
</protein>
<evidence type="ECO:0000313" key="1">
    <source>
        <dbReference type="EMBL" id="PRH89153.1"/>
    </source>
</evidence>
<evidence type="ECO:0000313" key="2">
    <source>
        <dbReference type="Proteomes" id="UP000237682"/>
    </source>
</evidence>
<organism evidence="1 2">
    <name type="scientific">Labrys okinawensis</name>
    <dbReference type="NCBI Taxonomy" id="346911"/>
    <lineage>
        <taxon>Bacteria</taxon>
        <taxon>Pseudomonadati</taxon>
        <taxon>Pseudomonadota</taxon>
        <taxon>Alphaproteobacteria</taxon>
        <taxon>Hyphomicrobiales</taxon>
        <taxon>Xanthobacteraceae</taxon>
        <taxon>Labrys</taxon>
    </lineage>
</organism>
<reference evidence="1 2" key="1">
    <citation type="submission" date="2018-02" db="EMBL/GenBank/DDBJ databases">
        <title>Whole genome sequencing of endophytic bacterium.</title>
        <authorList>
            <person name="Eedara R."/>
            <person name="Podile A.R."/>
        </authorList>
    </citation>
    <scope>NUCLEOTIDE SEQUENCE [LARGE SCALE GENOMIC DNA]</scope>
    <source>
        <strain evidence="1 2">RP1T</strain>
    </source>
</reference>
<comment type="caution">
    <text evidence="1">The sequence shown here is derived from an EMBL/GenBank/DDBJ whole genome shotgun (WGS) entry which is preliminary data.</text>
</comment>